<dbReference type="AlphaFoldDB" id="A0A0P9ISK3"/>
<feature type="compositionally biased region" description="Pro residues" evidence="1">
    <location>
        <begin position="173"/>
        <end position="182"/>
    </location>
</feature>
<dbReference type="OMA" id="GRDDHEQ"/>
<feature type="region of interest" description="Disordered" evidence="1">
    <location>
        <begin position="1"/>
        <end position="37"/>
    </location>
</feature>
<feature type="compositionally biased region" description="Low complexity" evidence="1">
    <location>
        <begin position="130"/>
        <end position="146"/>
    </location>
</feature>
<dbReference type="OrthoDB" id="2525846at2759"/>
<proteinExistence type="predicted"/>
<protein>
    <submittedName>
        <fullName evidence="2">Uncharacterized protein</fullName>
    </submittedName>
</protein>
<keyword evidence="3" id="KW-1185">Reference proteome</keyword>
<feature type="compositionally biased region" description="Basic and acidic residues" evidence="1">
    <location>
        <begin position="9"/>
        <end position="20"/>
    </location>
</feature>
<feature type="compositionally biased region" description="Low complexity" evidence="1">
    <location>
        <begin position="163"/>
        <end position="172"/>
    </location>
</feature>
<feature type="compositionally biased region" description="Polar residues" evidence="1">
    <location>
        <begin position="148"/>
        <end position="162"/>
    </location>
</feature>
<dbReference type="RefSeq" id="XP_018268436.1">
    <property type="nucleotide sequence ID" value="XM_018418051.1"/>
</dbReference>
<feature type="region of interest" description="Disordered" evidence="1">
    <location>
        <begin position="100"/>
        <end position="191"/>
    </location>
</feature>
<reference evidence="2 3" key="1">
    <citation type="journal article" date="2015" name="Front. Microbiol.">
        <title>Genome sequence of the plant growth promoting endophytic yeast Rhodotorula graminis WP1.</title>
        <authorList>
            <person name="Firrincieli A."/>
            <person name="Otillar R."/>
            <person name="Salamov A."/>
            <person name="Schmutz J."/>
            <person name="Khan Z."/>
            <person name="Redman R.S."/>
            <person name="Fleck N.D."/>
            <person name="Lindquist E."/>
            <person name="Grigoriev I.V."/>
            <person name="Doty S.L."/>
        </authorList>
    </citation>
    <scope>NUCLEOTIDE SEQUENCE [LARGE SCALE GENOMIC DNA]</scope>
    <source>
        <strain evidence="2 3">WP1</strain>
    </source>
</reference>
<evidence type="ECO:0000256" key="1">
    <source>
        <dbReference type="SAM" id="MobiDB-lite"/>
    </source>
</evidence>
<dbReference type="Proteomes" id="UP000053890">
    <property type="component" value="Unassembled WGS sequence"/>
</dbReference>
<gene>
    <name evidence="2" type="ORF">RHOBADRAFT_55857</name>
</gene>
<dbReference type="GeneID" id="28978499"/>
<name>A0A0P9ISK3_RHOGW</name>
<sequence>MSFQLSMDCQKRGRDDHEQEVSPSKRSKTFAVVDPPVALPTPVPTPIGTTLAQQQQRALEAMVGGALETQDVEMGTDDAASLSSNPLHPWTAAPGMVASRSLSGSSCASSSMPTTPLDLPFHDQWMPDNQAHAQAHQQQQQQHKAAYPSSSNPTSFTDMNGATTFFSSSPPLSLYPPPPPTPTAGAFPRANPLATFSSHGWAASAAPDHHQQHSSPTKATGVMRMEPSMGAGAAVPRDEAVRELDMPTYGWDACRAAAAGEGSRSASVARGARGAALRRFEAWMLA</sequence>
<feature type="compositionally biased region" description="Low complexity" evidence="1">
    <location>
        <begin position="100"/>
        <end position="111"/>
    </location>
</feature>
<evidence type="ECO:0000313" key="2">
    <source>
        <dbReference type="EMBL" id="KPV72387.1"/>
    </source>
</evidence>
<organism evidence="2 3">
    <name type="scientific">Rhodotorula graminis (strain WP1)</name>
    <dbReference type="NCBI Taxonomy" id="578459"/>
    <lineage>
        <taxon>Eukaryota</taxon>
        <taxon>Fungi</taxon>
        <taxon>Dikarya</taxon>
        <taxon>Basidiomycota</taxon>
        <taxon>Pucciniomycotina</taxon>
        <taxon>Microbotryomycetes</taxon>
        <taxon>Sporidiobolales</taxon>
        <taxon>Sporidiobolaceae</taxon>
        <taxon>Rhodotorula</taxon>
    </lineage>
</organism>
<evidence type="ECO:0000313" key="3">
    <source>
        <dbReference type="Proteomes" id="UP000053890"/>
    </source>
</evidence>
<dbReference type="EMBL" id="KQ474087">
    <property type="protein sequence ID" value="KPV72387.1"/>
    <property type="molecule type" value="Genomic_DNA"/>
</dbReference>
<accession>A0A0P9ISK3</accession>